<dbReference type="GO" id="GO:0000160">
    <property type="term" value="P:phosphorelay signal transduction system"/>
    <property type="evidence" value="ECO:0007669"/>
    <property type="project" value="InterPro"/>
</dbReference>
<feature type="domain" description="Response regulatory" evidence="8">
    <location>
        <begin position="3"/>
        <end position="119"/>
    </location>
</feature>
<evidence type="ECO:0000256" key="4">
    <source>
        <dbReference type="ARBA" id="ARBA00023125"/>
    </source>
</evidence>
<protein>
    <submittedName>
        <fullName evidence="9">Two-component response regulator</fullName>
    </submittedName>
</protein>
<feature type="modified residue" description="4-aspartylphosphate" evidence="6">
    <location>
        <position position="54"/>
    </location>
</feature>
<proteinExistence type="predicted"/>
<dbReference type="InterPro" id="IPR001789">
    <property type="entry name" value="Sig_transdc_resp-reg_receiver"/>
</dbReference>
<evidence type="ECO:0000256" key="5">
    <source>
        <dbReference type="ARBA" id="ARBA00023163"/>
    </source>
</evidence>
<name>I0JTL9_HALH3</name>
<dbReference type="HOGENOM" id="CLU_000445_90_10_9"/>
<keyword evidence="3" id="KW-0805">Transcription regulation</keyword>
<dbReference type="KEGG" id="hhd:HBHAL_5156"/>
<dbReference type="SMART" id="SM00421">
    <property type="entry name" value="HTH_LUXR"/>
    <property type="match status" value="1"/>
</dbReference>
<evidence type="ECO:0000313" key="9">
    <source>
        <dbReference type="EMBL" id="CCG47492.1"/>
    </source>
</evidence>
<evidence type="ECO:0000256" key="2">
    <source>
        <dbReference type="ARBA" id="ARBA00022553"/>
    </source>
</evidence>
<keyword evidence="2 6" id="KW-0597">Phosphoprotein</keyword>
<dbReference type="SUPFAM" id="SSF52172">
    <property type="entry name" value="CheY-like"/>
    <property type="match status" value="1"/>
</dbReference>
<dbReference type="PRINTS" id="PR00038">
    <property type="entry name" value="HTHLUXR"/>
</dbReference>
<dbReference type="GO" id="GO:0003677">
    <property type="term" value="F:DNA binding"/>
    <property type="evidence" value="ECO:0007669"/>
    <property type="project" value="UniProtKB-KW"/>
</dbReference>
<dbReference type="PATRIC" id="fig|866895.3.peg.4194"/>
<dbReference type="SUPFAM" id="SSF46894">
    <property type="entry name" value="C-terminal effector domain of the bipartite response regulators"/>
    <property type="match status" value="1"/>
</dbReference>
<gene>
    <name evidence="9" type="ordered locus">HBHAL_5156</name>
</gene>
<dbReference type="Pfam" id="PF00072">
    <property type="entry name" value="Response_reg"/>
    <property type="match status" value="1"/>
</dbReference>
<reference evidence="9 10" key="1">
    <citation type="journal article" date="2013" name="Environ. Microbiol.">
        <title>Chloride and organic osmolytes: a hybrid strategy to cope with elevated salinities by the moderately halophilic, chloride-dependent bacterium Halobacillus halophilus.</title>
        <authorList>
            <person name="Saum S.H."/>
            <person name="Pfeiffer F."/>
            <person name="Palm P."/>
            <person name="Rampp M."/>
            <person name="Schuster S.C."/>
            <person name="Muller V."/>
            <person name="Oesterhelt D."/>
        </authorList>
    </citation>
    <scope>NUCLEOTIDE SEQUENCE [LARGE SCALE GENOMIC DNA]</scope>
    <source>
        <strain evidence="10">ATCC 35676 / DSM 2266 / JCM 20832 / KCTC 3685 / LMG 17431 / NBRC 102448 / NCIMB 2269</strain>
    </source>
</reference>
<evidence type="ECO:0000259" key="8">
    <source>
        <dbReference type="PROSITE" id="PS50110"/>
    </source>
</evidence>
<dbReference type="Gene3D" id="3.40.50.2300">
    <property type="match status" value="1"/>
</dbReference>
<keyword evidence="10" id="KW-1185">Reference proteome</keyword>
<comment type="subcellular location">
    <subcellularLocation>
        <location evidence="1">Cytoplasm</location>
    </subcellularLocation>
</comment>
<dbReference type="PANTHER" id="PTHR43214">
    <property type="entry name" value="TWO-COMPONENT RESPONSE REGULATOR"/>
    <property type="match status" value="1"/>
</dbReference>
<organism evidence="9 10">
    <name type="scientific">Halobacillus halophilus (strain ATCC 35676 / DSM 2266 / JCM 20832 / KCTC 3685 / LMG 17431 / NBRC 102448 / NCIMB 2269)</name>
    <name type="common">Sporosarcina halophila</name>
    <dbReference type="NCBI Taxonomy" id="866895"/>
    <lineage>
        <taxon>Bacteria</taxon>
        <taxon>Bacillati</taxon>
        <taxon>Bacillota</taxon>
        <taxon>Bacilli</taxon>
        <taxon>Bacillales</taxon>
        <taxon>Bacillaceae</taxon>
        <taxon>Halobacillus</taxon>
    </lineage>
</organism>
<evidence type="ECO:0000259" key="7">
    <source>
        <dbReference type="PROSITE" id="PS50043"/>
    </source>
</evidence>
<dbReference type="InterPro" id="IPR016032">
    <property type="entry name" value="Sig_transdc_resp-reg_C-effctor"/>
</dbReference>
<dbReference type="GO" id="GO:0006355">
    <property type="term" value="P:regulation of DNA-templated transcription"/>
    <property type="evidence" value="ECO:0007669"/>
    <property type="project" value="InterPro"/>
</dbReference>
<evidence type="ECO:0000256" key="3">
    <source>
        <dbReference type="ARBA" id="ARBA00023015"/>
    </source>
</evidence>
<accession>I0JTL9</accession>
<dbReference type="RefSeq" id="WP_014645373.1">
    <property type="nucleotide sequence ID" value="NC_017668.1"/>
</dbReference>
<dbReference type="InterPro" id="IPR039420">
    <property type="entry name" value="WalR-like"/>
</dbReference>
<dbReference type="PROSITE" id="PS50043">
    <property type="entry name" value="HTH_LUXR_2"/>
    <property type="match status" value="1"/>
</dbReference>
<dbReference type="InterPro" id="IPR011006">
    <property type="entry name" value="CheY-like_superfamily"/>
</dbReference>
<dbReference type="eggNOG" id="COG2197">
    <property type="taxonomic scope" value="Bacteria"/>
</dbReference>
<dbReference type="AlphaFoldDB" id="I0JTL9"/>
<dbReference type="PROSITE" id="PS50110">
    <property type="entry name" value="RESPONSE_REGULATORY"/>
    <property type="match status" value="1"/>
</dbReference>
<dbReference type="STRING" id="866895.HBHAL_5156"/>
<evidence type="ECO:0000313" key="10">
    <source>
        <dbReference type="Proteomes" id="UP000007397"/>
    </source>
</evidence>
<evidence type="ECO:0000256" key="1">
    <source>
        <dbReference type="ARBA" id="ARBA00004496"/>
    </source>
</evidence>
<dbReference type="Proteomes" id="UP000007397">
    <property type="component" value="Chromosome"/>
</dbReference>
<feature type="domain" description="HTH luxR-type" evidence="7">
    <location>
        <begin position="134"/>
        <end position="199"/>
    </location>
</feature>
<keyword evidence="5" id="KW-0804">Transcription</keyword>
<dbReference type="PANTHER" id="PTHR43214:SF42">
    <property type="entry name" value="TRANSCRIPTIONAL REGULATORY PROTEIN DESR"/>
    <property type="match status" value="1"/>
</dbReference>
<keyword evidence="4" id="KW-0238">DNA-binding</keyword>
<dbReference type="EMBL" id="HE717023">
    <property type="protein sequence ID" value="CCG47492.1"/>
    <property type="molecule type" value="Genomic_DNA"/>
</dbReference>
<dbReference type="Pfam" id="PF00196">
    <property type="entry name" value="GerE"/>
    <property type="match status" value="1"/>
</dbReference>
<dbReference type="SMART" id="SM00448">
    <property type="entry name" value="REC"/>
    <property type="match status" value="1"/>
</dbReference>
<dbReference type="GO" id="GO:0005737">
    <property type="term" value="C:cytoplasm"/>
    <property type="evidence" value="ECO:0007669"/>
    <property type="project" value="UniProtKB-SubCell"/>
</dbReference>
<dbReference type="InterPro" id="IPR000792">
    <property type="entry name" value="Tscrpt_reg_LuxR_C"/>
</dbReference>
<sequence length="202" mass="23041">MIRVMIAEDQTMLRGALCTILDMEDDFEVTGAASHGEEALQMIQDHEPDIALLDIEMPLLTGIEVLKEIRRLQLPTKVIILTTFSKRIYIKEAWEHQVDGYLLKDTPSEELARNVRQVYKGQQVVSPSLVSQTVLNDENELTGREIEVLLRVEKGYSTKQISEAMHLTNGTIRNYLSEIMNKLDAQNRTEAAFIARQKGWLD</sequence>
<evidence type="ECO:0000256" key="6">
    <source>
        <dbReference type="PROSITE-ProRule" id="PRU00169"/>
    </source>
</evidence>
<dbReference type="CDD" id="cd06170">
    <property type="entry name" value="LuxR_C_like"/>
    <property type="match status" value="1"/>
</dbReference>